<keyword evidence="3" id="KW-1185">Reference proteome</keyword>
<evidence type="ECO:0000313" key="2">
    <source>
        <dbReference type="EMBL" id="MED6185903.1"/>
    </source>
</evidence>
<organism evidence="2 3">
    <name type="scientific">Stylosanthes scabra</name>
    <dbReference type="NCBI Taxonomy" id="79078"/>
    <lineage>
        <taxon>Eukaryota</taxon>
        <taxon>Viridiplantae</taxon>
        <taxon>Streptophyta</taxon>
        <taxon>Embryophyta</taxon>
        <taxon>Tracheophyta</taxon>
        <taxon>Spermatophyta</taxon>
        <taxon>Magnoliopsida</taxon>
        <taxon>eudicotyledons</taxon>
        <taxon>Gunneridae</taxon>
        <taxon>Pentapetalae</taxon>
        <taxon>rosids</taxon>
        <taxon>fabids</taxon>
        <taxon>Fabales</taxon>
        <taxon>Fabaceae</taxon>
        <taxon>Papilionoideae</taxon>
        <taxon>50 kb inversion clade</taxon>
        <taxon>dalbergioids sensu lato</taxon>
        <taxon>Dalbergieae</taxon>
        <taxon>Pterocarpus clade</taxon>
        <taxon>Stylosanthes</taxon>
    </lineage>
</organism>
<proteinExistence type="predicted"/>
<name>A0ABU6WNQ6_9FABA</name>
<feature type="compositionally biased region" description="Basic and acidic residues" evidence="1">
    <location>
        <begin position="153"/>
        <end position="165"/>
    </location>
</feature>
<evidence type="ECO:0000313" key="3">
    <source>
        <dbReference type="Proteomes" id="UP001341840"/>
    </source>
</evidence>
<feature type="non-terminal residue" evidence="2">
    <location>
        <position position="1"/>
    </location>
</feature>
<comment type="caution">
    <text evidence="2">The sequence shown here is derived from an EMBL/GenBank/DDBJ whole genome shotgun (WGS) entry which is preliminary data.</text>
</comment>
<sequence length="179" mass="19934">VLPFPGRRPFWLDDESKPFPWVYWNPEVRECRITTLDPLETLAFQFLQSLPIRLGKKSNFKCRWILDHSDAEVGVLLAYSEIWRSRAILTVLGKKMTEVEGVGPRSILPPPKVPTAATGALASTPATTAPQDSSSGATKTKKKPLVASSDKLISVEKEEGAKEDPPADLNQKRRKQKVQ</sequence>
<dbReference type="EMBL" id="JASCZI010181803">
    <property type="protein sequence ID" value="MED6185903.1"/>
    <property type="molecule type" value="Genomic_DNA"/>
</dbReference>
<feature type="region of interest" description="Disordered" evidence="1">
    <location>
        <begin position="101"/>
        <end position="179"/>
    </location>
</feature>
<gene>
    <name evidence="2" type="ORF">PIB30_061603</name>
</gene>
<protein>
    <submittedName>
        <fullName evidence="2">Uncharacterized protein</fullName>
    </submittedName>
</protein>
<feature type="compositionally biased region" description="Polar residues" evidence="1">
    <location>
        <begin position="124"/>
        <end position="138"/>
    </location>
</feature>
<dbReference type="Proteomes" id="UP001341840">
    <property type="component" value="Unassembled WGS sequence"/>
</dbReference>
<reference evidence="2 3" key="1">
    <citation type="journal article" date="2023" name="Plants (Basel)">
        <title>Bridging the Gap: Combining Genomics and Transcriptomics Approaches to Understand Stylosanthes scabra, an Orphan Legume from the Brazilian Caatinga.</title>
        <authorList>
            <person name="Ferreira-Neto J.R.C."/>
            <person name="da Silva M.D."/>
            <person name="Binneck E."/>
            <person name="de Melo N.F."/>
            <person name="da Silva R.H."/>
            <person name="de Melo A.L.T.M."/>
            <person name="Pandolfi V."/>
            <person name="Bustamante F.O."/>
            <person name="Brasileiro-Vidal A.C."/>
            <person name="Benko-Iseppon A.M."/>
        </authorList>
    </citation>
    <scope>NUCLEOTIDE SEQUENCE [LARGE SCALE GENOMIC DNA]</scope>
    <source>
        <tissue evidence="2">Leaves</tissue>
    </source>
</reference>
<accession>A0ABU6WNQ6</accession>
<evidence type="ECO:0000256" key="1">
    <source>
        <dbReference type="SAM" id="MobiDB-lite"/>
    </source>
</evidence>